<dbReference type="FunFam" id="3.50.30.30:FF:000008">
    <property type="entry name" value="Glutamate carboxypeptidase 2"/>
    <property type="match status" value="1"/>
</dbReference>
<evidence type="ECO:0000259" key="3">
    <source>
        <dbReference type="Pfam" id="PF02225"/>
    </source>
</evidence>
<dbReference type="InterPro" id="IPR007484">
    <property type="entry name" value="Peptidase_M28"/>
</dbReference>
<dbReference type="EMBL" id="CH981526">
    <property type="protein sequence ID" value="EDK44439.1"/>
    <property type="molecule type" value="Genomic_DNA"/>
</dbReference>
<keyword evidence="7" id="KW-1185">Reference proteome</keyword>
<feature type="domain" description="Transferrin receptor-like dimerisation" evidence="4">
    <location>
        <begin position="679"/>
        <end position="795"/>
    </location>
</feature>
<feature type="domain" description="Peptidase M28" evidence="5">
    <location>
        <begin position="364"/>
        <end position="552"/>
    </location>
</feature>
<dbReference type="VEuPathDB" id="FungiDB:LELG_02618"/>
<evidence type="ECO:0000313" key="6">
    <source>
        <dbReference type="EMBL" id="EDK44439.1"/>
    </source>
</evidence>
<dbReference type="eggNOG" id="KOG2195">
    <property type="taxonomic scope" value="Eukaryota"/>
</dbReference>
<dbReference type="GO" id="GO:0004180">
    <property type="term" value="F:carboxypeptidase activity"/>
    <property type="evidence" value="ECO:0007669"/>
    <property type="project" value="TreeGrafter"/>
</dbReference>
<dbReference type="PANTHER" id="PTHR10404">
    <property type="entry name" value="N-ACETYLATED-ALPHA-LINKED ACIDIC DIPEPTIDASE"/>
    <property type="match status" value="1"/>
</dbReference>
<dbReference type="InterPro" id="IPR003137">
    <property type="entry name" value="PA_domain"/>
</dbReference>
<feature type="compositionally biased region" description="Basic and acidic residues" evidence="2">
    <location>
        <begin position="1"/>
        <end position="15"/>
    </location>
</feature>
<feature type="region of interest" description="Disordered" evidence="2">
    <location>
        <begin position="1"/>
        <end position="21"/>
    </location>
</feature>
<dbReference type="Proteomes" id="UP000001996">
    <property type="component" value="Unassembled WGS sequence"/>
</dbReference>
<dbReference type="OrthoDB" id="5841748at2759"/>
<name>A5DZ31_LODEL</name>
<dbReference type="FunFam" id="3.40.630.10:FF:000101">
    <property type="entry name" value="N-acetylated alpha-linked acidic dipeptidase like 1"/>
    <property type="match status" value="1"/>
</dbReference>
<dbReference type="CDD" id="cd08022">
    <property type="entry name" value="M28_PSMA_like"/>
    <property type="match status" value="1"/>
</dbReference>
<dbReference type="GeneID" id="5233061"/>
<proteinExistence type="inferred from homology"/>
<dbReference type="Pfam" id="PF02225">
    <property type="entry name" value="PA"/>
    <property type="match status" value="1"/>
</dbReference>
<feature type="region of interest" description="Disordered" evidence="2">
    <location>
        <begin position="244"/>
        <end position="300"/>
    </location>
</feature>
<dbReference type="Pfam" id="PF04389">
    <property type="entry name" value="Peptidase_M28"/>
    <property type="match status" value="1"/>
</dbReference>
<dbReference type="SUPFAM" id="SSF47672">
    <property type="entry name" value="Transferrin receptor-like dimerisation domain"/>
    <property type="match status" value="1"/>
</dbReference>
<dbReference type="KEGG" id="lel:PVL30_003465"/>
<reference evidence="6 7" key="1">
    <citation type="journal article" date="2009" name="Nature">
        <title>Evolution of pathogenicity and sexual reproduction in eight Candida genomes.</title>
        <authorList>
            <person name="Butler G."/>
            <person name="Rasmussen M.D."/>
            <person name="Lin M.F."/>
            <person name="Santos M.A."/>
            <person name="Sakthikumar S."/>
            <person name="Munro C.A."/>
            <person name="Rheinbay E."/>
            <person name="Grabherr M."/>
            <person name="Forche A."/>
            <person name="Reedy J.L."/>
            <person name="Agrafioti I."/>
            <person name="Arnaud M.B."/>
            <person name="Bates S."/>
            <person name="Brown A.J."/>
            <person name="Brunke S."/>
            <person name="Costanzo M.C."/>
            <person name="Fitzpatrick D.A."/>
            <person name="de Groot P.W."/>
            <person name="Harris D."/>
            <person name="Hoyer L.L."/>
            <person name="Hube B."/>
            <person name="Klis F.M."/>
            <person name="Kodira C."/>
            <person name="Lennard N."/>
            <person name="Logue M.E."/>
            <person name="Martin R."/>
            <person name="Neiman A.M."/>
            <person name="Nikolaou E."/>
            <person name="Quail M.A."/>
            <person name="Quinn J."/>
            <person name="Santos M.C."/>
            <person name="Schmitzberger F.F."/>
            <person name="Sherlock G."/>
            <person name="Shah P."/>
            <person name="Silverstein K.A."/>
            <person name="Skrzypek M.S."/>
            <person name="Soll D."/>
            <person name="Staggs R."/>
            <person name="Stansfield I."/>
            <person name="Stumpf M.P."/>
            <person name="Sudbery P.E."/>
            <person name="Srikantha T."/>
            <person name="Zeng Q."/>
            <person name="Berman J."/>
            <person name="Berriman M."/>
            <person name="Heitman J."/>
            <person name="Gow N.A."/>
            <person name="Lorenz M.C."/>
            <person name="Birren B.W."/>
            <person name="Kellis M."/>
            <person name="Cuomo C.A."/>
        </authorList>
    </citation>
    <scope>NUCLEOTIDE SEQUENCE [LARGE SCALE GENOMIC DNA]</scope>
    <source>
        <strain evidence="7">ATCC 11503 / BCRC 21390 / CBS 2605 / JCM 1781 / NBRC 1676 / NRRL YB-4239</strain>
    </source>
</reference>
<dbReference type="CDD" id="cd02121">
    <property type="entry name" value="PA_GCPII_like"/>
    <property type="match status" value="1"/>
</dbReference>
<dbReference type="Gene3D" id="1.20.930.40">
    <property type="entry name" value="Transferrin receptor-like, dimerisation domain"/>
    <property type="match status" value="1"/>
</dbReference>
<evidence type="ECO:0000259" key="4">
    <source>
        <dbReference type="Pfam" id="PF04253"/>
    </source>
</evidence>
<dbReference type="InterPro" id="IPR036757">
    <property type="entry name" value="TFR-like_dimer_dom_sf"/>
</dbReference>
<sequence>MKAKKEMEMEKDTKTKPNRHLQQVSQERIANAHGGPLKLLLIGGLLYLFYRLFAISTPPSIGNLALVEPAQIVLDALELNYARNWSQKYTAEAHLAGTNYPLVEWTEQKFLEYGFDTTIDSYEILASYPKDHSLSLLDKHEQIVYTAPLKEDSIDEDPTTHNNTVPTFLGYAANGNVTAQYVYANYGTKSDFEALKEHNVDVTGKIVVVRYGKIFRGLKVKFAQDRGAIGVLIYSDPGDDFGITPKNGYKQYPHGPARQESSVQRGSVQFLGGEGSAPGDPTTPGYASKPGVERKDPHTSIGKIPVLPISYREVKPILQKLNGKGAKVKGFEGELDGFEYTTGPSEYSLNLYSDQDFKYATMWNVYGEIKGEKADEVIILGNHRDAWIKGGAGDPNSGSATLLEVARALGTLKAKGHKFKRTIVLHSYDGEEYGLLGSTEQGEYFAKKYQREVVAYLNLDVSVSGKNLGLGSSPVLNNLLLDVAKELEYPEGGSLYDHYVKVHGSDAIKSLGSGSDYTVYLEHLGIPSVDLGFGGGKKDPIYHYHSNYDSFHWMEKFGDKNFVYHNLAAKYLALLALRLSEKEVIQFRLESYASSLIDYFEKTSQRVPAEWLNKTTAFSDYRGSHLLDEDTFIRDVTQSQYTCPMRKNQQMRLTHGLNCFEAKKTATLGQRLDQTLHLLHGFQKSAQAFDEKSLHLQDQADNYLNLSLPGKIWLHLKIRKHNRSLKYFERNFLHHEGLDTRPWFKHILFASGRFTGYAGQDLPGLNEAIEDGDLGRLSKWIGILDRTVHRVSHHLHQRVI</sequence>
<dbReference type="STRING" id="379508.A5DZ31"/>
<dbReference type="Gene3D" id="3.50.30.30">
    <property type="match status" value="1"/>
</dbReference>
<dbReference type="InterPro" id="IPR046450">
    <property type="entry name" value="PA_dom_sf"/>
</dbReference>
<dbReference type="SUPFAM" id="SSF52025">
    <property type="entry name" value="PA domain"/>
    <property type="match status" value="1"/>
</dbReference>
<dbReference type="PANTHER" id="PTHR10404:SF46">
    <property type="entry name" value="VACUOLAR PROTEIN SORTING-ASSOCIATED PROTEIN 70"/>
    <property type="match status" value="1"/>
</dbReference>
<comment type="similarity">
    <text evidence="1">Belongs to the peptidase M28 family. M28B subfamily.</text>
</comment>
<evidence type="ECO:0000256" key="2">
    <source>
        <dbReference type="SAM" id="MobiDB-lite"/>
    </source>
</evidence>
<gene>
    <name evidence="6" type="ORF">LELG_02618</name>
</gene>
<dbReference type="InterPro" id="IPR007365">
    <property type="entry name" value="TFR-like_dimer_dom"/>
</dbReference>
<protein>
    <submittedName>
        <fullName evidence="6">Uncharacterized protein</fullName>
    </submittedName>
</protein>
<dbReference type="AlphaFoldDB" id="A5DZ31"/>
<feature type="domain" description="PA" evidence="3">
    <location>
        <begin position="177"/>
        <end position="253"/>
    </location>
</feature>
<evidence type="ECO:0000259" key="5">
    <source>
        <dbReference type="Pfam" id="PF04389"/>
    </source>
</evidence>
<accession>A5DZ31</accession>
<dbReference type="OMA" id="RNGMIAR"/>
<dbReference type="Pfam" id="PF04253">
    <property type="entry name" value="TFR_dimer"/>
    <property type="match status" value="1"/>
</dbReference>
<dbReference type="FunCoup" id="A5DZ31">
    <property type="interactions" value="133"/>
</dbReference>
<dbReference type="InParanoid" id="A5DZ31"/>
<organism evidence="6 7">
    <name type="scientific">Lodderomyces elongisporus (strain ATCC 11503 / CBS 2605 / JCM 1781 / NBRC 1676 / NRRL YB-4239)</name>
    <name type="common">Yeast</name>
    <name type="synonym">Saccharomyces elongisporus</name>
    <dbReference type="NCBI Taxonomy" id="379508"/>
    <lineage>
        <taxon>Eukaryota</taxon>
        <taxon>Fungi</taxon>
        <taxon>Dikarya</taxon>
        <taxon>Ascomycota</taxon>
        <taxon>Saccharomycotina</taxon>
        <taxon>Pichiomycetes</taxon>
        <taxon>Debaryomycetaceae</taxon>
        <taxon>Candida/Lodderomyces clade</taxon>
        <taxon>Lodderomyces</taxon>
    </lineage>
</organism>
<dbReference type="SUPFAM" id="SSF53187">
    <property type="entry name" value="Zn-dependent exopeptidases"/>
    <property type="match status" value="1"/>
</dbReference>
<dbReference type="InterPro" id="IPR039373">
    <property type="entry name" value="Peptidase_M28B"/>
</dbReference>
<evidence type="ECO:0000313" key="7">
    <source>
        <dbReference type="Proteomes" id="UP000001996"/>
    </source>
</evidence>
<dbReference type="HOGENOM" id="CLU_005688_2_0_1"/>
<dbReference type="Gene3D" id="3.40.630.10">
    <property type="entry name" value="Zn peptidases"/>
    <property type="match status" value="1"/>
</dbReference>
<evidence type="ECO:0000256" key="1">
    <source>
        <dbReference type="ARBA" id="ARBA00005634"/>
    </source>
</evidence>